<feature type="domain" description="Phospholipid/glycerol acyltransferase" evidence="7">
    <location>
        <begin position="184"/>
        <end position="316"/>
    </location>
</feature>
<dbReference type="EMBL" id="CP012159">
    <property type="protein sequence ID" value="AKT36584.1"/>
    <property type="molecule type" value="Genomic_DNA"/>
</dbReference>
<dbReference type="GO" id="GO:0019432">
    <property type="term" value="P:triglyceride biosynthetic process"/>
    <property type="evidence" value="ECO:0007669"/>
    <property type="project" value="TreeGrafter"/>
</dbReference>
<accession>A0A0K1E6W5</accession>
<dbReference type="GO" id="GO:0006631">
    <property type="term" value="P:fatty acid metabolic process"/>
    <property type="evidence" value="ECO:0007669"/>
    <property type="project" value="TreeGrafter"/>
</dbReference>
<dbReference type="PANTHER" id="PTHR12563:SF17">
    <property type="entry name" value="DIHYDROXYACETONE PHOSPHATE ACYLTRANSFERASE"/>
    <property type="match status" value="1"/>
</dbReference>
<evidence type="ECO:0000256" key="1">
    <source>
        <dbReference type="ARBA" id="ARBA00004184"/>
    </source>
</evidence>
<evidence type="ECO:0000256" key="3">
    <source>
        <dbReference type="ARBA" id="ARBA00013113"/>
    </source>
</evidence>
<dbReference type="SMART" id="SM00563">
    <property type="entry name" value="PlsC"/>
    <property type="match status" value="1"/>
</dbReference>
<comment type="subcellular location">
    <subcellularLocation>
        <location evidence="1">Endomembrane system</location>
        <topology evidence="1">Peripheral membrane protein</topology>
    </subcellularLocation>
</comment>
<dbReference type="InterPro" id="IPR022284">
    <property type="entry name" value="GPAT/DHAPAT"/>
</dbReference>
<evidence type="ECO:0000313" key="8">
    <source>
        <dbReference type="EMBL" id="AKT36584.1"/>
    </source>
</evidence>
<feature type="compositionally biased region" description="Polar residues" evidence="6">
    <location>
        <begin position="581"/>
        <end position="591"/>
    </location>
</feature>
<dbReference type="EC" id="2.3.1.15" evidence="3"/>
<gene>
    <name evidence="8" type="ORF">CMC5_007020</name>
</gene>
<dbReference type="PATRIC" id="fig|52.7.peg.751"/>
<dbReference type="GO" id="GO:0006072">
    <property type="term" value="P:glycerol-3-phosphate metabolic process"/>
    <property type="evidence" value="ECO:0007669"/>
    <property type="project" value="TreeGrafter"/>
</dbReference>
<keyword evidence="9" id="KW-1185">Reference proteome</keyword>
<evidence type="ECO:0000256" key="2">
    <source>
        <dbReference type="ARBA" id="ARBA00004765"/>
    </source>
</evidence>
<comment type="catalytic activity">
    <reaction evidence="5">
        <text>sn-glycerol 3-phosphate + an acyl-CoA = a 1-acyl-sn-glycero-3-phosphate + CoA</text>
        <dbReference type="Rhea" id="RHEA:15325"/>
        <dbReference type="ChEBI" id="CHEBI:57287"/>
        <dbReference type="ChEBI" id="CHEBI:57597"/>
        <dbReference type="ChEBI" id="CHEBI:57970"/>
        <dbReference type="ChEBI" id="CHEBI:58342"/>
        <dbReference type="EC" id="2.3.1.15"/>
    </reaction>
</comment>
<comment type="pathway">
    <text evidence="2">Phospholipid metabolism; CDP-diacylglycerol biosynthesis; CDP-diacylglycerol from sn-glycerol 3-phosphate: step 1/3.</text>
</comment>
<reference evidence="8 9" key="1">
    <citation type="submission" date="2015-07" db="EMBL/GenBank/DDBJ databases">
        <title>Genome analysis of myxobacterium Chondromyces crocatus Cm c5 reveals a high potential for natural compound synthesis and the genetic basis for the loss of fruiting body formation.</title>
        <authorList>
            <person name="Zaburannyi N."/>
            <person name="Bunk B."/>
            <person name="Maier J."/>
            <person name="Overmann J."/>
            <person name="Mueller R."/>
        </authorList>
    </citation>
    <scope>NUCLEOTIDE SEQUENCE [LARGE SCALE GENOMIC DNA]</scope>
    <source>
        <strain evidence="8 9">Cm c5</strain>
    </source>
</reference>
<proteinExistence type="predicted"/>
<dbReference type="InterPro" id="IPR002123">
    <property type="entry name" value="Plipid/glycerol_acylTrfase"/>
</dbReference>
<evidence type="ECO:0000256" key="6">
    <source>
        <dbReference type="SAM" id="MobiDB-lite"/>
    </source>
</evidence>
<feature type="region of interest" description="Disordered" evidence="6">
    <location>
        <begin position="566"/>
        <end position="605"/>
    </location>
</feature>
<dbReference type="Pfam" id="PF01553">
    <property type="entry name" value="Acyltransferase"/>
    <property type="match status" value="1"/>
</dbReference>
<dbReference type="STRING" id="52.CMC5_007020"/>
<sequence>MPIGPEPGYAALGLAQPGRILYQWGMHRHAPIFGFNDARGSIVHEVVHRVLSSTREPLLTLNDAAYHEVKRLEGVKGPEGARELGEWQRVARTISRMSEGERQRLLRDHAERIAWDVAGNFDERVYDVSTRLVPPLVTALLAPRKLATLARDPKALVSLDALADKVVVEGPLEELRALIHQGTVVYVPTHLSNMDSIVFGYALERAGLPPATYGAGKNLFTNPILSFFMHNLGAYRVDRRIRHGLYKDVLKTYSCVLLERGYHSLFFPGGTRSRSGGVERRLKLGLVGSAFEAYTRTLLAGAERRIFFVPATINYLITLEAETLIADFLSEAGKGRFIIEDDESTRVGRVAAFMRKLLGMDGAVVIRFSSPLDPFGNRVDPRGRSYDLRGREVDPASYVRDLRGDVVLDPPRDAQYARDLGEEICRAYARDTVVMATHLVATAVMQRLKRQTRGADLFQVLRLRETVIPRDDLAAEVVALRDRLRGLEAQGCVRLGQDTRHGTGGELVERALRAFAGYHAAPVLKSQPDGIAVCDTNLLFYYQNRLAAHGVAWDVLAPPGVPAGLGVRPPPPPLRVTATGSTSTESVSASQDVAAAHGAAAGGMT</sequence>
<dbReference type="AlphaFoldDB" id="A0A0K1E6W5"/>
<evidence type="ECO:0000256" key="5">
    <source>
        <dbReference type="ARBA" id="ARBA00048427"/>
    </source>
</evidence>
<evidence type="ECO:0000313" key="9">
    <source>
        <dbReference type="Proteomes" id="UP000067626"/>
    </source>
</evidence>
<dbReference type="SUPFAM" id="SSF69593">
    <property type="entry name" value="Glycerol-3-phosphate (1)-acyltransferase"/>
    <property type="match status" value="1"/>
</dbReference>
<dbReference type="PANTHER" id="PTHR12563">
    <property type="entry name" value="GLYCEROL-3-PHOSPHATE ACYLTRANSFERASE"/>
    <property type="match status" value="1"/>
</dbReference>
<dbReference type="KEGG" id="ccro:CMC5_007020"/>
<protein>
    <recommendedName>
        <fullName evidence="4">Glycerol-3-phosphate acyltransferase</fullName>
        <ecNumber evidence="3">2.3.1.15</ecNumber>
    </recommendedName>
</protein>
<dbReference type="Proteomes" id="UP000067626">
    <property type="component" value="Chromosome"/>
</dbReference>
<dbReference type="GO" id="GO:0016024">
    <property type="term" value="P:CDP-diacylglycerol biosynthetic process"/>
    <property type="evidence" value="ECO:0007669"/>
    <property type="project" value="UniProtKB-UniPathway"/>
</dbReference>
<dbReference type="UniPathway" id="UPA00557">
    <property type="reaction ID" value="UER00612"/>
</dbReference>
<dbReference type="GO" id="GO:0012505">
    <property type="term" value="C:endomembrane system"/>
    <property type="evidence" value="ECO:0007669"/>
    <property type="project" value="UniProtKB-SubCell"/>
</dbReference>
<organism evidence="8 9">
    <name type="scientific">Chondromyces crocatus</name>
    <dbReference type="NCBI Taxonomy" id="52"/>
    <lineage>
        <taxon>Bacteria</taxon>
        <taxon>Pseudomonadati</taxon>
        <taxon>Myxococcota</taxon>
        <taxon>Polyangia</taxon>
        <taxon>Polyangiales</taxon>
        <taxon>Polyangiaceae</taxon>
        <taxon>Chondromyces</taxon>
    </lineage>
</organism>
<name>A0A0K1E6W5_CHOCO</name>
<evidence type="ECO:0000256" key="4">
    <source>
        <dbReference type="ARBA" id="ARBA00013432"/>
    </source>
</evidence>
<evidence type="ECO:0000259" key="7">
    <source>
        <dbReference type="SMART" id="SM00563"/>
    </source>
</evidence>
<dbReference type="GO" id="GO:0004366">
    <property type="term" value="F:glycerol-3-phosphate O-acyltransferase activity"/>
    <property type="evidence" value="ECO:0007669"/>
    <property type="project" value="UniProtKB-EC"/>
</dbReference>